<name>A0A8J3YE40_9ACTN</name>
<organism evidence="1 2">
    <name type="scientific">Spirilliplanes yamanashiensis</name>
    <dbReference type="NCBI Taxonomy" id="42233"/>
    <lineage>
        <taxon>Bacteria</taxon>
        <taxon>Bacillati</taxon>
        <taxon>Actinomycetota</taxon>
        <taxon>Actinomycetes</taxon>
        <taxon>Micromonosporales</taxon>
        <taxon>Micromonosporaceae</taxon>
        <taxon>Spirilliplanes</taxon>
    </lineage>
</organism>
<evidence type="ECO:0000313" key="1">
    <source>
        <dbReference type="EMBL" id="GIJ06234.1"/>
    </source>
</evidence>
<accession>A0A8J3YE40</accession>
<dbReference type="AlphaFoldDB" id="A0A8J3YE40"/>
<evidence type="ECO:0000313" key="2">
    <source>
        <dbReference type="Proteomes" id="UP000652013"/>
    </source>
</evidence>
<keyword evidence="2" id="KW-1185">Reference proteome</keyword>
<proteinExistence type="predicted"/>
<protein>
    <submittedName>
        <fullName evidence="1">Uncharacterized protein</fullName>
    </submittedName>
</protein>
<comment type="caution">
    <text evidence="1">The sequence shown here is derived from an EMBL/GenBank/DDBJ whole genome shotgun (WGS) entry which is preliminary data.</text>
</comment>
<reference evidence="1" key="1">
    <citation type="submission" date="2021-01" db="EMBL/GenBank/DDBJ databases">
        <title>Whole genome shotgun sequence of Spirilliplanes yamanashiensis NBRC 15828.</title>
        <authorList>
            <person name="Komaki H."/>
            <person name="Tamura T."/>
        </authorList>
    </citation>
    <scope>NUCLEOTIDE SEQUENCE</scope>
    <source>
        <strain evidence="1">NBRC 15828</strain>
    </source>
</reference>
<dbReference type="Proteomes" id="UP000652013">
    <property type="component" value="Unassembled WGS sequence"/>
</dbReference>
<gene>
    <name evidence="1" type="ORF">Sya03_55860</name>
</gene>
<sequence length="66" mass="7350">MVMSFRVRGMAIVLIRWVAGKPADRTNVARFGRRIKGALIQGSPIPRWAGRAARTYRPVILCIASL</sequence>
<dbReference type="EMBL" id="BOOY01000039">
    <property type="protein sequence ID" value="GIJ06234.1"/>
    <property type="molecule type" value="Genomic_DNA"/>
</dbReference>